<accession>A0A1J4KJP3</accession>
<dbReference type="PANTHER" id="PTHR24346:SF82">
    <property type="entry name" value="KP78A-RELATED"/>
    <property type="match status" value="1"/>
</dbReference>
<dbReference type="GO" id="GO:0004674">
    <property type="term" value="F:protein serine/threonine kinase activity"/>
    <property type="evidence" value="ECO:0007669"/>
    <property type="project" value="UniProtKB-KW"/>
</dbReference>
<proteinExistence type="predicted"/>
<dbReference type="Pfam" id="PF00069">
    <property type="entry name" value="Pkinase"/>
    <property type="match status" value="1"/>
</dbReference>
<feature type="binding site" evidence="6">
    <location>
        <position position="35"/>
    </location>
    <ligand>
        <name>ATP</name>
        <dbReference type="ChEBI" id="CHEBI:30616"/>
    </ligand>
</feature>
<dbReference type="PROSITE" id="PS00107">
    <property type="entry name" value="PROTEIN_KINASE_ATP"/>
    <property type="match status" value="1"/>
</dbReference>
<keyword evidence="9" id="KW-1185">Reference proteome</keyword>
<dbReference type="RefSeq" id="XP_068362709.1">
    <property type="nucleotide sequence ID" value="XM_068502037.1"/>
</dbReference>
<evidence type="ECO:0000256" key="4">
    <source>
        <dbReference type="ARBA" id="ARBA00022777"/>
    </source>
</evidence>
<organism evidence="8 9">
    <name type="scientific">Tritrichomonas foetus</name>
    <dbReference type="NCBI Taxonomy" id="1144522"/>
    <lineage>
        <taxon>Eukaryota</taxon>
        <taxon>Metamonada</taxon>
        <taxon>Parabasalia</taxon>
        <taxon>Tritrichomonadida</taxon>
        <taxon>Tritrichomonadidae</taxon>
        <taxon>Tritrichomonas</taxon>
    </lineage>
</organism>
<dbReference type="InterPro" id="IPR011009">
    <property type="entry name" value="Kinase-like_dom_sf"/>
</dbReference>
<dbReference type="Proteomes" id="UP000179807">
    <property type="component" value="Unassembled WGS sequence"/>
</dbReference>
<feature type="domain" description="Protein kinase" evidence="7">
    <location>
        <begin position="6"/>
        <end position="262"/>
    </location>
</feature>
<sequence length="369" mass="42184">MQLGDYICFDVIGTGTTATVYHAIHTDSNQQVAIKIIDDIDSQNEINCTMENIRNEIALFQELDHPKIIHFYEMFECNNRINIVMELAQDGSLIEMIEHGKIDLAKSQDIFIQIVEGINYLHNTKKVVHRDLNAENILFNGNEVKICDFGFSKIFEPSRNELMSTRCGSPAYASPELINGHHYDQKTDIWSLGIILYHMVTGHLPFMDCNIQRLFTKIVKTDFEIPDYLSTEFELIALLRGMLEKNPQKRYSINEVMQSPWMSLSYQVHKKAMVPESKATQSFVVRNIQTDQNLFLPCKKTMSKKAIILTPQISGGRIGWSHPINKSSSFGLSKGKGYARLHNSGCMELKREIPARSLMVDLDQFKILS</sequence>
<reference evidence="8" key="1">
    <citation type="submission" date="2016-10" db="EMBL/GenBank/DDBJ databases">
        <authorList>
            <person name="Benchimol M."/>
            <person name="Almeida L.G."/>
            <person name="Vasconcelos A.T."/>
            <person name="Perreira-Neves A."/>
            <person name="Rosa I.A."/>
            <person name="Tasca T."/>
            <person name="Bogo M.R."/>
            <person name="de Souza W."/>
        </authorList>
    </citation>
    <scope>NUCLEOTIDE SEQUENCE [LARGE SCALE GENOMIC DNA]</scope>
    <source>
        <strain evidence="8">K</strain>
    </source>
</reference>
<dbReference type="Gene3D" id="1.10.510.10">
    <property type="entry name" value="Transferase(Phosphotransferase) domain 1"/>
    <property type="match status" value="1"/>
</dbReference>
<evidence type="ECO:0000256" key="5">
    <source>
        <dbReference type="ARBA" id="ARBA00022840"/>
    </source>
</evidence>
<dbReference type="GeneID" id="94836741"/>
<dbReference type="InterPro" id="IPR000719">
    <property type="entry name" value="Prot_kinase_dom"/>
</dbReference>
<evidence type="ECO:0000256" key="2">
    <source>
        <dbReference type="ARBA" id="ARBA00022679"/>
    </source>
</evidence>
<evidence type="ECO:0000259" key="7">
    <source>
        <dbReference type="PROSITE" id="PS50011"/>
    </source>
</evidence>
<evidence type="ECO:0000256" key="1">
    <source>
        <dbReference type="ARBA" id="ARBA00022527"/>
    </source>
</evidence>
<name>A0A1J4KJP3_9EUKA</name>
<evidence type="ECO:0000313" key="8">
    <source>
        <dbReference type="EMBL" id="OHT09573.1"/>
    </source>
</evidence>
<keyword evidence="5 6" id="KW-0067">ATP-binding</keyword>
<dbReference type="OrthoDB" id="541276at2759"/>
<dbReference type="SUPFAM" id="SSF56112">
    <property type="entry name" value="Protein kinase-like (PK-like)"/>
    <property type="match status" value="1"/>
</dbReference>
<dbReference type="InterPro" id="IPR017441">
    <property type="entry name" value="Protein_kinase_ATP_BS"/>
</dbReference>
<comment type="caution">
    <text evidence="8">The sequence shown here is derived from an EMBL/GenBank/DDBJ whole genome shotgun (WGS) entry which is preliminary data.</text>
</comment>
<dbReference type="GO" id="GO:0005524">
    <property type="term" value="F:ATP binding"/>
    <property type="evidence" value="ECO:0007669"/>
    <property type="project" value="UniProtKB-UniRule"/>
</dbReference>
<dbReference type="VEuPathDB" id="TrichDB:TRFO_21544"/>
<dbReference type="GO" id="GO:0035556">
    <property type="term" value="P:intracellular signal transduction"/>
    <property type="evidence" value="ECO:0007669"/>
    <property type="project" value="TreeGrafter"/>
</dbReference>
<dbReference type="AlphaFoldDB" id="A0A1J4KJP3"/>
<protein>
    <submittedName>
        <fullName evidence="8">CAMK family protein kinase</fullName>
    </submittedName>
</protein>
<keyword evidence="4 8" id="KW-0418">Kinase</keyword>
<evidence type="ECO:0000256" key="3">
    <source>
        <dbReference type="ARBA" id="ARBA00022741"/>
    </source>
</evidence>
<keyword evidence="3 6" id="KW-0547">Nucleotide-binding</keyword>
<dbReference type="PROSITE" id="PS50011">
    <property type="entry name" value="PROTEIN_KINASE_DOM"/>
    <property type="match status" value="1"/>
</dbReference>
<dbReference type="GO" id="GO:0005737">
    <property type="term" value="C:cytoplasm"/>
    <property type="evidence" value="ECO:0007669"/>
    <property type="project" value="TreeGrafter"/>
</dbReference>
<evidence type="ECO:0000256" key="6">
    <source>
        <dbReference type="PROSITE-ProRule" id="PRU10141"/>
    </source>
</evidence>
<evidence type="ECO:0000313" key="9">
    <source>
        <dbReference type="Proteomes" id="UP000179807"/>
    </source>
</evidence>
<dbReference type="CDD" id="cd14003">
    <property type="entry name" value="STKc_AMPK-like"/>
    <property type="match status" value="1"/>
</dbReference>
<keyword evidence="1" id="KW-0723">Serine/threonine-protein kinase</keyword>
<dbReference type="FunFam" id="1.10.510.10:FF:000571">
    <property type="entry name" value="Maternal embryonic leucine zipper kinase"/>
    <property type="match status" value="1"/>
</dbReference>
<dbReference type="EMBL" id="MLAK01000636">
    <property type="protein sequence ID" value="OHT09573.1"/>
    <property type="molecule type" value="Genomic_DNA"/>
</dbReference>
<dbReference type="PANTHER" id="PTHR24346">
    <property type="entry name" value="MAP/MICROTUBULE AFFINITY-REGULATING KINASE"/>
    <property type="match status" value="1"/>
</dbReference>
<keyword evidence="2" id="KW-0808">Transferase</keyword>
<gene>
    <name evidence="8" type="ORF">TRFO_21544</name>
</gene>